<keyword evidence="4" id="KW-0689">Ribosomal protein</keyword>
<comment type="subcellular location">
    <subcellularLocation>
        <location evidence="1">Mitochondrion</location>
    </subcellularLocation>
</comment>
<name>A0A2A2JEH9_9BILA</name>
<evidence type="ECO:0000256" key="2">
    <source>
        <dbReference type="ARBA" id="ARBA00009360"/>
    </source>
</evidence>
<keyword evidence="3" id="KW-0809">Transit peptide</keyword>
<organism evidence="9 10">
    <name type="scientific">Diploscapter pachys</name>
    <dbReference type="NCBI Taxonomy" id="2018661"/>
    <lineage>
        <taxon>Eukaryota</taxon>
        <taxon>Metazoa</taxon>
        <taxon>Ecdysozoa</taxon>
        <taxon>Nematoda</taxon>
        <taxon>Chromadorea</taxon>
        <taxon>Rhabditida</taxon>
        <taxon>Rhabditina</taxon>
        <taxon>Rhabditomorpha</taxon>
        <taxon>Rhabditoidea</taxon>
        <taxon>Rhabditidae</taxon>
        <taxon>Diploscapter</taxon>
    </lineage>
</organism>
<dbReference type="Pfam" id="PF09812">
    <property type="entry name" value="MRP-L28"/>
    <property type="match status" value="1"/>
</dbReference>
<accession>A0A2A2JEH9</accession>
<gene>
    <name evidence="9" type="ORF">WR25_19551</name>
</gene>
<comment type="caution">
    <text evidence="9">The sequence shown here is derived from an EMBL/GenBank/DDBJ whole genome shotgun (WGS) entry which is preliminary data.</text>
</comment>
<keyword evidence="5" id="KW-0496">Mitochondrion</keyword>
<evidence type="ECO:0000256" key="8">
    <source>
        <dbReference type="ARBA" id="ARBA00083752"/>
    </source>
</evidence>
<evidence type="ECO:0000256" key="7">
    <source>
        <dbReference type="ARBA" id="ARBA00035192"/>
    </source>
</evidence>
<dbReference type="InterPro" id="IPR039145">
    <property type="entry name" value="Ribosomal_mL40_metazoa/plant"/>
</dbReference>
<dbReference type="Gene3D" id="6.10.250.3440">
    <property type="match status" value="1"/>
</dbReference>
<reference evidence="9 10" key="1">
    <citation type="journal article" date="2017" name="Curr. Biol.">
        <title>Genome architecture and evolution of a unichromosomal asexual nematode.</title>
        <authorList>
            <person name="Fradin H."/>
            <person name="Zegar C."/>
            <person name="Gutwein M."/>
            <person name="Lucas J."/>
            <person name="Kovtun M."/>
            <person name="Corcoran D."/>
            <person name="Baugh L.R."/>
            <person name="Kiontke K."/>
            <person name="Gunsalus K."/>
            <person name="Fitch D.H."/>
            <person name="Piano F."/>
        </authorList>
    </citation>
    <scope>NUCLEOTIDE SEQUENCE [LARGE SCALE GENOMIC DNA]</scope>
    <source>
        <strain evidence="9">PF1309</strain>
    </source>
</reference>
<evidence type="ECO:0000256" key="3">
    <source>
        <dbReference type="ARBA" id="ARBA00022946"/>
    </source>
</evidence>
<sequence>MLCSLAASSSRLCVNSLVSTSFLRPFHTTPLAQGVFMKKQKKIDPEVAKAREHRKRKKLEREIREMLKHSKKSKPIDEMTIDVISAKNINERRRPPTVLTSEQLDERAVIFKNYTRSRAHLMIADDEWIRTAFYQQKNALNELKKLDLKLYEEAVKPSRVQLPLVIHGPTLTPPAENYDAPDGEYIDTTRTWV</sequence>
<dbReference type="FunFam" id="6.10.250.3440:FF:000001">
    <property type="entry name" value="Mitochondrial ribosomal protein L40"/>
    <property type="match status" value="1"/>
</dbReference>
<dbReference type="STRING" id="2018661.A0A2A2JEH9"/>
<dbReference type="EMBL" id="LIAE01010489">
    <property type="protein sequence ID" value="PAV60065.1"/>
    <property type="molecule type" value="Genomic_DNA"/>
</dbReference>
<keyword evidence="6" id="KW-0687">Ribonucleoprotein</keyword>
<dbReference type="GO" id="GO:0005762">
    <property type="term" value="C:mitochondrial large ribosomal subunit"/>
    <property type="evidence" value="ECO:0007669"/>
    <property type="project" value="InterPro"/>
</dbReference>
<comment type="similarity">
    <text evidence="2">Belongs to the mitochondrion-specific ribosomal protein mL40 family.</text>
</comment>
<protein>
    <recommendedName>
        <fullName evidence="7">Large ribosomal subunit protein mL40</fullName>
    </recommendedName>
    <alternativeName>
        <fullName evidence="8">39S ribosomal protein L40, mitochondrial</fullName>
    </alternativeName>
</protein>
<evidence type="ECO:0000256" key="6">
    <source>
        <dbReference type="ARBA" id="ARBA00023274"/>
    </source>
</evidence>
<dbReference type="OrthoDB" id="5977625at2759"/>
<dbReference type="PANTHER" id="PTHR13359">
    <property type="entry name" value="39S RIBOSOMAL PROTEIN L40, MITOCHONDRIAL"/>
    <property type="match status" value="1"/>
</dbReference>
<dbReference type="InterPro" id="IPR019192">
    <property type="entry name" value="Ribosomal_mL40"/>
</dbReference>
<proteinExistence type="inferred from homology"/>
<keyword evidence="10" id="KW-1185">Reference proteome</keyword>
<evidence type="ECO:0000256" key="5">
    <source>
        <dbReference type="ARBA" id="ARBA00023128"/>
    </source>
</evidence>
<evidence type="ECO:0000256" key="1">
    <source>
        <dbReference type="ARBA" id="ARBA00004173"/>
    </source>
</evidence>
<dbReference type="AlphaFoldDB" id="A0A2A2JEH9"/>
<evidence type="ECO:0000313" key="10">
    <source>
        <dbReference type="Proteomes" id="UP000218231"/>
    </source>
</evidence>
<evidence type="ECO:0000256" key="4">
    <source>
        <dbReference type="ARBA" id="ARBA00022980"/>
    </source>
</evidence>
<dbReference type="Proteomes" id="UP000218231">
    <property type="component" value="Unassembled WGS sequence"/>
</dbReference>
<dbReference type="PANTHER" id="PTHR13359:SF2">
    <property type="entry name" value="LARGE RIBOSOMAL SUBUNIT PROTEIN ML40"/>
    <property type="match status" value="1"/>
</dbReference>
<evidence type="ECO:0000313" key="9">
    <source>
        <dbReference type="EMBL" id="PAV60065.1"/>
    </source>
</evidence>